<evidence type="ECO:0000256" key="1">
    <source>
        <dbReference type="SAM" id="MobiDB-lite"/>
    </source>
</evidence>
<feature type="compositionally biased region" description="Polar residues" evidence="1">
    <location>
        <begin position="13"/>
        <end position="23"/>
    </location>
</feature>
<dbReference type="AlphaFoldDB" id="A0A381Q333"/>
<protein>
    <submittedName>
        <fullName evidence="2">Uncharacterized protein</fullName>
    </submittedName>
</protein>
<organism evidence="2">
    <name type="scientific">marine metagenome</name>
    <dbReference type="NCBI Taxonomy" id="408172"/>
    <lineage>
        <taxon>unclassified sequences</taxon>
        <taxon>metagenomes</taxon>
        <taxon>ecological metagenomes</taxon>
    </lineage>
</organism>
<dbReference type="EMBL" id="UINC01001188">
    <property type="protein sequence ID" value="SUZ73722.1"/>
    <property type="molecule type" value="Genomic_DNA"/>
</dbReference>
<evidence type="ECO:0000313" key="2">
    <source>
        <dbReference type="EMBL" id="SUZ73722.1"/>
    </source>
</evidence>
<gene>
    <name evidence="2" type="ORF">METZ01_LOCUS26576</name>
</gene>
<name>A0A381Q333_9ZZZZ</name>
<sequence length="23" mass="2749">MLKADYSAKKRVSNSTNQLFRYQ</sequence>
<proteinExistence type="predicted"/>
<reference evidence="2" key="1">
    <citation type="submission" date="2018-05" db="EMBL/GenBank/DDBJ databases">
        <authorList>
            <person name="Lanie J.A."/>
            <person name="Ng W.-L."/>
            <person name="Kazmierczak K.M."/>
            <person name="Andrzejewski T.M."/>
            <person name="Davidsen T.M."/>
            <person name="Wayne K.J."/>
            <person name="Tettelin H."/>
            <person name="Glass J.I."/>
            <person name="Rusch D."/>
            <person name="Podicherti R."/>
            <person name="Tsui H.-C.T."/>
            <person name="Winkler M.E."/>
        </authorList>
    </citation>
    <scope>NUCLEOTIDE SEQUENCE</scope>
</reference>
<accession>A0A381Q333</accession>
<feature type="region of interest" description="Disordered" evidence="1">
    <location>
        <begin position="1"/>
        <end position="23"/>
    </location>
</feature>